<feature type="transmembrane region" description="Helical" evidence="1">
    <location>
        <begin position="97"/>
        <end position="116"/>
    </location>
</feature>
<dbReference type="AlphaFoldDB" id="A0A1X6ZZA3"/>
<evidence type="ECO:0000259" key="2">
    <source>
        <dbReference type="Pfam" id="PF07331"/>
    </source>
</evidence>
<feature type="transmembrane region" description="Helical" evidence="1">
    <location>
        <begin position="42"/>
        <end position="61"/>
    </location>
</feature>
<keyword evidence="1" id="KW-0472">Membrane</keyword>
<proteinExistence type="predicted"/>
<dbReference type="Proteomes" id="UP000193061">
    <property type="component" value="Unassembled WGS sequence"/>
</dbReference>
<name>A0A1X6ZZA3_9RHOB</name>
<organism evidence="3 4">
    <name type="scientific">Roseovarius albus</name>
    <dbReference type="NCBI Taxonomy" id="1247867"/>
    <lineage>
        <taxon>Bacteria</taxon>
        <taxon>Pseudomonadati</taxon>
        <taxon>Pseudomonadota</taxon>
        <taxon>Alphaproteobacteria</taxon>
        <taxon>Rhodobacterales</taxon>
        <taxon>Roseobacteraceae</taxon>
        <taxon>Roseovarius</taxon>
    </lineage>
</organism>
<dbReference type="EMBL" id="FWFX01000013">
    <property type="protein sequence ID" value="SLN65404.1"/>
    <property type="molecule type" value="Genomic_DNA"/>
</dbReference>
<gene>
    <name evidence="3" type="ORF">ROA7450_03460</name>
</gene>
<sequence length="156" mass="17522">MTVPSLPRVQHIVASGVIAAVGCWVAWVSYTQQPAEAFLFPRLISTVFVVLALWTFAKALMGWTKVGHGLGRIDVINLFPGLIIALIYVFWLAKALGFYTAGAIVFFILLAIYDPAPHRELKTWIKRIIITACYLVVMYGLFAKLLKVYTPREVFF</sequence>
<evidence type="ECO:0000313" key="3">
    <source>
        <dbReference type="EMBL" id="SLN65404.1"/>
    </source>
</evidence>
<keyword evidence="1" id="KW-0812">Transmembrane</keyword>
<accession>A0A1X6ZZA3</accession>
<feature type="transmembrane region" description="Helical" evidence="1">
    <location>
        <begin position="128"/>
        <end position="146"/>
    </location>
</feature>
<evidence type="ECO:0000313" key="4">
    <source>
        <dbReference type="Proteomes" id="UP000193061"/>
    </source>
</evidence>
<reference evidence="3 4" key="1">
    <citation type="submission" date="2017-03" db="EMBL/GenBank/DDBJ databases">
        <authorList>
            <person name="Afonso C.L."/>
            <person name="Miller P.J."/>
            <person name="Scott M.A."/>
            <person name="Spackman E."/>
            <person name="Goraichik I."/>
            <person name="Dimitrov K.M."/>
            <person name="Suarez D.L."/>
            <person name="Swayne D.E."/>
        </authorList>
    </citation>
    <scope>NUCLEOTIDE SEQUENCE [LARGE SCALE GENOMIC DNA]</scope>
    <source>
        <strain evidence="3 4">CECT 7450</strain>
    </source>
</reference>
<feature type="transmembrane region" description="Helical" evidence="1">
    <location>
        <begin position="12"/>
        <end position="30"/>
    </location>
</feature>
<feature type="domain" description="DUF1468" evidence="2">
    <location>
        <begin position="13"/>
        <end position="151"/>
    </location>
</feature>
<feature type="transmembrane region" description="Helical" evidence="1">
    <location>
        <begin position="73"/>
        <end position="91"/>
    </location>
</feature>
<dbReference type="InterPro" id="IPR009936">
    <property type="entry name" value="DUF1468"/>
</dbReference>
<protein>
    <submittedName>
        <fullName evidence="3">Tripartite tricarboxylate transporter TctB family protein</fullName>
    </submittedName>
</protein>
<keyword evidence="1" id="KW-1133">Transmembrane helix</keyword>
<dbReference type="RefSeq" id="WP_085807133.1">
    <property type="nucleotide sequence ID" value="NZ_FWFX01000013.1"/>
</dbReference>
<evidence type="ECO:0000256" key="1">
    <source>
        <dbReference type="SAM" id="Phobius"/>
    </source>
</evidence>
<dbReference type="Pfam" id="PF07331">
    <property type="entry name" value="TctB"/>
    <property type="match status" value="1"/>
</dbReference>
<keyword evidence="4" id="KW-1185">Reference proteome</keyword>
<dbReference type="OrthoDB" id="7846871at2"/>